<evidence type="ECO:0000313" key="4">
    <source>
        <dbReference type="Proteomes" id="UP000673691"/>
    </source>
</evidence>
<accession>A0A8H7ZYD8</accession>
<keyword evidence="1" id="KW-0732">Signal</keyword>
<evidence type="ECO:0000259" key="2">
    <source>
        <dbReference type="Pfam" id="PF21023"/>
    </source>
</evidence>
<evidence type="ECO:0000313" key="3">
    <source>
        <dbReference type="EMBL" id="KAG5461611.1"/>
    </source>
</evidence>
<dbReference type="OrthoDB" id="277199at2759"/>
<sequence length="141" mass="15568">MPPIWSSRIWNGLVRLCLADFAFSPRLDVSESFALKIESKFVGSPRSSLLVSADASLCSQYCEFGISLEKCKKWLEEEHPDSYQRLYSEGAGSHQSTFACGHLSRPPSSRGLLTRLRPVGLEEGVAKMSVNDDKKIGESLG</sequence>
<name>A0A8H7ZYD8_9FUNG</name>
<evidence type="ECO:0000256" key="1">
    <source>
        <dbReference type="SAM" id="SignalP"/>
    </source>
</evidence>
<dbReference type="InterPro" id="IPR048517">
    <property type="entry name" value="DENR_N"/>
</dbReference>
<comment type="caution">
    <text evidence="3">The sequence shown here is derived from an EMBL/GenBank/DDBJ whole genome shotgun (WGS) entry which is preliminary data.</text>
</comment>
<dbReference type="Pfam" id="PF21023">
    <property type="entry name" value="DENR_N"/>
    <property type="match status" value="1"/>
</dbReference>
<protein>
    <recommendedName>
        <fullName evidence="2">DENR N-terminal domain-containing protein</fullName>
    </recommendedName>
</protein>
<feature type="signal peptide" evidence="1">
    <location>
        <begin position="1"/>
        <end position="19"/>
    </location>
</feature>
<gene>
    <name evidence="3" type="ORF">BJ554DRAFT_6171</name>
</gene>
<feature type="domain" description="DENR N-terminal" evidence="2">
    <location>
        <begin position="58"/>
        <end position="84"/>
    </location>
</feature>
<dbReference type="EMBL" id="JAEFCI010003395">
    <property type="protein sequence ID" value="KAG5461611.1"/>
    <property type="molecule type" value="Genomic_DNA"/>
</dbReference>
<keyword evidence="4" id="KW-1185">Reference proteome</keyword>
<proteinExistence type="predicted"/>
<feature type="chain" id="PRO_5034552894" description="DENR N-terminal domain-containing protein" evidence="1">
    <location>
        <begin position="20"/>
        <end position="141"/>
    </location>
</feature>
<organism evidence="3 4">
    <name type="scientific">Olpidium bornovanus</name>
    <dbReference type="NCBI Taxonomy" id="278681"/>
    <lineage>
        <taxon>Eukaryota</taxon>
        <taxon>Fungi</taxon>
        <taxon>Fungi incertae sedis</taxon>
        <taxon>Olpidiomycota</taxon>
        <taxon>Olpidiomycotina</taxon>
        <taxon>Olpidiomycetes</taxon>
        <taxon>Olpidiales</taxon>
        <taxon>Olpidiaceae</taxon>
        <taxon>Olpidium</taxon>
    </lineage>
</organism>
<dbReference type="Proteomes" id="UP000673691">
    <property type="component" value="Unassembled WGS sequence"/>
</dbReference>
<dbReference type="AlphaFoldDB" id="A0A8H7ZYD8"/>
<reference evidence="3 4" key="1">
    <citation type="journal article" name="Sci. Rep.">
        <title>Genome-scale phylogenetic analyses confirm Olpidium as the closest living zoosporic fungus to the non-flagellated, terrestrial fungi.</title>
        <authorList>
            <person name="Chang Y."/>
            <person name="Rochon D."/>
            <person name="Sekimoto S."/>
            <person name="Wang Y."/>
            <person name="Chovatia M."/>
            <person name="Sandor L."/>
            <person name="Salamov A."/>
            <person name="Grigoriev I.V."/>
            <person name="Stajich J.E."/>
            <person name="Spatafora J.W."/>
        </authorList>
    </citation>
    <scope>NUCLEOTIDE SEQUENCE [LARGE SCALE GENOMIC DNA]</scope>
    <source>
        <strain evidence="3">S191</strain>
    </source>
</reference>